<evidence type="ECO:0000313" key="3">
    <source>
        <dbReference type="EMBL" id="CAB4559559.1"/>
    </source>
</evidence>
<organism evidence="3">
    <name type="scientific">freshwater metagenome</name>
    <dbReference type="NCBI Taxonomy" id="449393"/>
    <lineage>
        <taxon>unclassified sequences</taxon>
        <taxon>metagenomes</taxon>
        <taxon>ecological metagenomes</taxon>
    </lineage>
</organism>
<dbReference type="Gene3D" id="2.60.40.10">
    <property type="entry name" value="Immunoglobulins"/>
    <property type="match status" value="1"/>
</dbReference>
<feature type="domain" description="YDG" evidence="1">
    <location>
        <begin position="293"/>
        <end position="367"/>
    </location>
</feature>
<protein>
    <submittedName>
        <fullName evidence="3">Unannotated protein</fullName>
    </submittedName>
</protein>
<reference evidence="3" key="1">
    <citation type="submission" date="2020-05" db="EMBL/GenBank/DDBJ databases">
        <authorList>
            <person name="Chiriac C."/>
            <person name="Salcher M."/>
            <person name="Ghai R."/>
            <person name="Kavagutti S V."/>
        </authorList>
    </citation>
    <scope>NUCLEOTIDE SEQUENCE</scope>
</reference>
<dbReference type="EMBL" id="CAEZTC010000076">
    <property type="protein sequence ID" value="CAB4559559.1"/>
    <property type="molecule type" value="Genomic_DNA"/>
</dbReference>
<feature type="domain" description="YDG" evidence="1">
    <location>
        <begin position="129"/>
        <end position="202"/>
    </location>
</feature>
<dbReference type="InterPro" id="IPR041248">
    <property type="entry name" value="YDG"/>
</dbReference>
<feature type="domain" description="YDG" evidence="1">
    <location>
        <begin position="210"/>
        <end position="285"/>
    </location>
</feature>
<evidence type="ECO:0000259" key="1">
    <source>
        <dbReference type="Pfam" id="PF18657"/>
    </source>
</evidence>
<gene>
    <name evidence="3" type="ORF">UFOPK1572_00729</name>
</gene>
<dbReference type="InterPro" id="IPR036737">
    <property type="entry name" value="OmpA-like_sf"/>
</dbReference>
<dbReference type="Pfam" id="PF19077">
    <property type="entry name" value="Big_13"/>
    <property type="match status" value="1"/>
</dbReference>
<feature type="domain" description="YDG" evidence="1">
    <location>
        <begin position="469"/>
        <end position="557"/>
    </location>
</feature>
<evidence type="ECO:0000259" key="2">
    <source>
        <dbReference type="Pfam" id="PF19077"/>
    </source>
</evidence>
<feature type="domain" description="YDG" evidence="1">
    <location>
        <begin position="378"/>
        <end position="460"/>
    </location>
</feature>
<accession>A0A6J6D9S3</accession>
<dbReference type="SUPFAM" id="SSF103088">
    <property type="entry name" value="OmpA-like"/>
    <property type="match status" value="1"/>
</dbReference>
<feature type="domain" description="YDG" evidence="1">
    <location>
        <begin position="45"/>
        <end position="118"/>
    </location>
</feature>
<sequence>MAQFSDKTVDVGKTVSLTSASLAGSAASNYTLSLSNSPVATADITPRSLNVTISASHKTYDGTASASVSYSDNRVAGDQLTITGSPSFDNKNVGSGKTVTASSISLSGADAGNYTQNATAITTANITMRSLAVTVAASSKVYDGTTSASVVYSDNRITGDVFTASGTATFPTKTVASSKTVTVSGISLSGTDAGNYSPNTTTTATANITARTLVITANAVDKTYDRTTGATVSISDDRISGNLLTITYSSSTFDTRSAGIGKAVLVSGISVTGLDAINYTYATSTTTTATIHPRTLNVTVTPTNKLYDGTNIASVTYTDNRISGDALTVSGDATFDSKTAVNGKTVTSSNLLISGPDSSNYVLPSLSTSAVTTANISPRPLTITGTFSVAHRPYDATTDATTQVTPPASPGLSDVQLSDDVTLSGTPVFTFAQATVGTNIGITTSGYSLTGADSSNYTLSLPSFSANITQRPLTIGGSLITPSSRVYDQTTAAEITTPSALTLLNVPTGDANDATKISLSAPVAAFGDENVASDKTVSLISAGLSGSRLSNYTLSLTGAPTTTANITTKPLTVTITASNKTYDANDSATVIYIDNRITGDVLTVSGTATFSNKNVGTTKAVTASTITLTGTDANNYTPNTTATTTANITTKPLTVTIAASNKTYDANDSATVTYTDDRIAGDIFTISSDAHFDDMELGRNKPVTAMNITLSGIDANNYTPNSTAVSSGDITVREITAQIPTAVDNRPLSNATPTVLLGDLVSAIDTTVTFTRAGYASVICSVIPQNATETCTSPTLADGTWKYRARQLIAALMVAASEEYTIVIDTTAPASTRPLMFTPDSDTGVSATDGITRDNTPTVFVTEASPTDRVVVTATSINQSVQCSFTATATEQTCTLPVLSDGNWDIAAVITDLADNTSTLTPNFVGTIDTIAPATSVAPFNAQDNGAATSLDATPRISVSGIASGEIATVNGTNSRAEKATCSFIAANTLNYCEMSTMTSGTWSFTATISDVAGNVAAESPPTQIIISAGIAPATVATSAVAPKTTTNKRENVVAVKFGTSAALAGVESVSFIVFDSSGKVIRRSTIKVNPQDTGARLVIPASVKGAKVRVVTSNQCGVSQGAPRSFNVRRGKTVVSLDNRTNIPTLAGQLVLPDIQFGPSDITLDAGDKAQLDKAFKEMKGKCGTLLVSGFARHNNTDTKKYLQNLADFRAQAVADYLSRKGLTMWIDYQGFVIKPKKGDDNTHRRVVIHWTPS</sequence>
<name>A0A6J6D9S3_9ZZZZ</name>
<dbReference type="AlphaFoldDB" id="A0A6J6D9S3"/>
<dbReference type="Gene3D" id="3.30.1330.60">
    <property type="entry name" value="OmpA-like domain"/>
    <property type="match status" value="1"/>
</dbReference>
<dbReference type="InterPro" id="IPR044016">
    <property type="entry name" value="Big_13"/>
</dbReference>
<feature type="domain" description="YDG" evidence="1">
    <location>
        <begin position="649"/>
        <end position="722"/>
    </location>
</feature>
<dbReference type="Pfam" id="PF18657">
    <property type="entry name" value="YDG"/>
    <property type="match status" value="8"/>
</dbReference>
<feature type="domain" description="Bacterial Ig-like" evidence="2">
    <location>
        <begin position="837"/>
        <end position="930"/>
    </location>
</feature>
<feature type="domain" description="YDG" evidence="1">
    <location>
        <begin position="567"/>
        <end position="641"/>
    </location>
</feature>
<proteinExistence type="predicted"/>
<dbReference type="InterPro" id="IPR013783">
    <property type="entry name" value="Ig-like_fold"/>
</dbReference>